<keyword evidence="2" id="KW-0812">Transmembrane</keyword>
<accession>A0ABY8FGX4</accession>
<evidence type="ECO:0000313" key="3">
    <source>
        <dbReference type="EMBL" id="WFE91818.1"/>
    </source>
</evidence>
<evidence type="ECO:0008006" key="5">
    <source>
        <dbReference type="Google" id="ProtNLM"/>
    </source>
</evidence>
<proteinExistence type="predicted"/>
<sequence length="180" mass="19993">MFNPKEAAEDRYAQHLAILFIAAAVVLISMLVHFNTGLKYWLLGSFGETVPGTILSISENTGKSEDSTPQLENSAENTEAHTGPWNSATVVVEIELVDATTQILSFTMKPQDIHREHTGDLLVTYLPINPKIAYTSRNMDRIAIDGKALLWSLLAGLIITLLAARSWQKWARLRKGLRGY</sequence>
<feature type="compositionally biased region" description="Polar residues" evidence="1">
    <location>
        <begin position="57"/>
        <end position="77"/>
    </location>
</feature>
<feature type="transmembrane region" description="Helical" evidence="2">
    <location>
        <begin position="12"/>
        <end position="34"/>
    </location>
</feature>
<feature type="transmembrane region" description="Helical" evidence="2">
    <location>
        <begin position="148"/>
        <end position="167"/>
    </location>
</feature>
<protein>
    <recommendedName>
        <fullName evidence="5">DUF3592 domain-containing protein</fullName>
    </recommendedName>
</protein>
<reference evidence="3 4" key="1">
    <citation type="submission" date="2023-03" db="EMBL/GenBank/DDBJ databases">
        <title>Roseibium porphyridii sp. nov. and Roseibium rhodosorbium sp. nov. isolated from marine algae, Porphyridium cruentum and Rhodosorus marinus, respectively.</title>
        <authorList>
            <person name="Lee M.W."/>
            <person name="Choi B.J."/>
            <person name="Lee J.K."/>
            <person name="Choi D.G."/>
            <person name="Baek J.H."/>
            <person name="Bayburt H."/>
            <person name="Kim J.M."/>
            <person name="Han D.M."/>
            <person name="Kim K.H."/>
            <person name="Jeon C.O."/>
        </authorList>
    </citation>
    <scope>NUCLEOTIDE SEQUENCE [LARGE SCALE GENOMIC DNA]</scope>
    <source>
        <strain evidence="3 4">KMA01</strain>
    </source>
</reference>
<gene>
    <name evidence="3" type="ORF">K1718_10780</name>
</gene>
<evidence type="ECO:0000256" key="2">
    <source>
        <dbReference type="SAM" id="Phobius"/>
    </source>
</evidence>
<keyword evidence="2" id="KW-0472">Membrane</keyword>
<evidence type="ECO:0000256" key="1">
    <source>
        <dbReference type="SAM" id="MobiDB-lite"/>
    </source>
</evidence>
<name>A0ABY8FGX4_9HYPH</name>
<keyword evidence="4" id="KW-1185">Reference proteome</keyword>
<feature type="region of interest" description="Disordered" evidence="1">
    <location>
        <begin position="57"/>
        <end position="82"/>
    </location>
</feature>
<organism evidence="3 4">
    <name type="scientific">Roseibium porphyridii</name>
    <dbReference type="NCBI Taxonomy" id="2866279"/>
    <lineage>
        <taxon>Bacteria</taxon>
        <taxon>Pseudomonadati</taxon>
        <taxon>Pseudomonadota</taxon>
        <taxon>Alphaproteobacteria</taxon>
        <taxon>Hyphomicrobiales</taxon>
        <taxon>Stappiaceae</taxon>
        <taxon>Roseibium</taxon>
    </lineage>
</organism>
<keyword evidence="2" id="KW-1133">Transmembrane helix</keyword>
<dbReference type="RefSeq" id="WP_152500924.1">
    <property type="nucleotide sequence ID" value="NZ_CP120863.1"/>
</dbReference>
<dbReference type="Proteomes" id="UP001209803">
    <property type="component" value="Chromosome"/>
</dbReference>
<dbReference type="EMBL" id="CP120863">
    <property type="protein sequence ID" value="WFE91818.1"/>
    <property type="molecule type" value="Genomic_DNA"/>
</dbReference>
<evidence type="ECO:0000313" key="4">
    <source>
        <dbReference type="Proteomes" id="UP001209803"/>
    </source>
</evidence>